<accession>A0ABS7ETR0</accession>
<proteinExistence type="predicted"/>
<dbReference type="PANTHER" id="PTHR42535">
    <property type="entry name" value="OOKINETE PROTEIN, PUTATIVE-RELATED"/>
    <property type="match status" value="1"/>
</dbReference>
<evidence type="ECO:0000256" key="1">
    <source>
        <dbReference type="SAM" id="SignalP"/>
    </source>
</evidence>
<sequence>MKTIRFILINCLAVLLFYGCDQGIDPITAVDAGVDETAPQVTINTPVAGNVIKVPAETTSINISFEVTDDIEVGSINVILDGNTIASYNGGYIDYRRVLVNDLVYEGLGDGEHELMVTATDLDGKTTSTTVNFSKEPPYIPKYEGEILYMPFDGDWIDLISFQTPTIVGSPSFASEEESLSGSGAYVGAEGAYLTLPTDGLTNPEFSAIFWVKINAVPDRAGILTMSPPMTDGTTNDRNKGFAFFRENAGGEQRFKLTAGYGEGAEWFDGGEMADVDPSTGEWVNLAFTLSGSEATVYINGQVVSQNAFPGIDWTDCNVLSIMSGAPNFTEWNHLSDQSLMDELRIFNRAITQEEIQTIMADDSGEFVSSYPPTFDGEFFYMPFDGDYMEMFREIEATEVGNPGFAGESLEGTDAYAGAVDSYLTFPTQGLTSDNFSATMWYKMNVTENNAGILTSGPEDTENAGYPEVQNLRTSGFRFFRENVGGMQRFKLNVGDGTADVWVDGGENADLDPLVATGWIHLAITISGSNAVVYIDGEPVGQNTISGIDWTDCDFFSIGSGAPRFTEWGHLSDESQIDELRFYNKSLTQEEVQEVMNN</sequence>
<dbReference type="Pfam" id="PF17957">
    <property type="entry name" value="Big_7"/>
    <property type="match status" value="1"/>
</dbReference>
<dbReference type="Pfam" id="PF13385">
    <property type="entry name" value="Laminin_G_3"/>
    <property type="match status" value="2"/>
</dbReference>
<dbReference type="InterPro" id="IPR013783">
    <property type="entry name" value="Ig-like_fold"/>
</dbReference>
<feature type="chain" id="PRO_5046622684" evidence="1">
    <location>
        <begin position="24"/>
        <end position="598"/>
    </location>
</feature>
<dbReference type="EMBL" id="JAHZSV010000022">
    <property type="protein sequence ID" value="MBW8200991.1"/>
    <property type="molecule type" value="Genomic_DNA"/>
</dbReference>
<dbReference type="RefSeq" id="WP_220114437.1">
    <property type="nucleotide sequence ID" value="NZ_JAHZSV010000022.1"/>
</dbReference>
<dbReference type="PROSITE" id="PS51257">
    <property type="entry name" value="PROKAR_LIPOPROTEIN"/>
    <property type="match status" value="1"/>
</dbReference>
<organism evidence="2 3">
    <name type="scientific">Flagellimonas abyssi</name>
    <dbReference type="NCBI Taxonomy" id="2864871"/>
    <lineage>
        <taxon>Bacteria</taxon>
        <taxon>Pseudomonadati</taxon>
        <taxon>Bacteroidota</taxon>
        <taxon>Flavobacteriia</taxon>
        <taxon>Flavobacteriales</taxon>
        <taxon>Flavobacteriaceae</taxon>
        <taxon>Flagellimonas</taxon>
    </lineage>
</organism>
<evidence type="ECO:0000313" key="2">
    <source>
        <dbReference type="EMBL" id="MBW8200991.1"/>
    </source>
</evidence>
<protein>
    <submittedName>
        <fullName evidence="2">LamG domain-containing protein</fullName>
    </submittedName>
</protein>
<dbReference type="Proteomes" id="UP001196136">
    <property type="component" value="Unassembled WGS sequence"/>
</dbReference>
<keyword evidence="1" id="KW-0732">Signal</keyword>
<comment type="caution">
    <text evidence="2">The sequence shown here is derived from an EMBL/GenBank/DDBJ whole genome shotgun (WGS) entry which is preliminary data.</text>
</comment>
<name>A0ABS7ETR0_9FLAO</name>
<dbReference type="Gene3D" id="2.60.120.200">
    <property type="match status" value="2"/>
</dbReference>
<feature type="signal peptide" evidence="1">
    <location>
        <begin position="1"/>
        <end position="23"/>
    </location>
</feature>
<dbReference type="PANTHER" id="PTHR42535:SF2">
    <property type="entry name" value="CHROMOSOME UNDETERMINED SCAFFOLD_146, WHOLE GENOME SHOTGUN SEQUENCE"/>
    <property type="match status" value="1"/>
</dbReference>
<dbReference type="SUPFAM" id="SSF49899">
    <property type="entry name" value="Concanavalin A-like lectins/glucanases"/>
    <property type="match status" value="2"/>
</dbReference>
<reference evidence="2 3" key="1">
    <citation type="submission" date="2021-08" db="EMBL/GenBank/DDBJ databases">
        <title>Muricauda profundi sp. nov., a marine bacterium isolated from deep seawater of the Mariana Trench.</title>
        <authorList>
            <person name="Wei Y."/>
        </authorList>
    </citation>
    <scope>NUCLEOTIDE SEQUENCE [LARGE SCALE GENOMIC DNA]</scope>
    <source>
        <strain evidence="2 3">W52</strain>
    </source>
</reference>
<dbReference type="Gene3D" id="2.60.40.10">
    <property type="entry name" value="Immunoglobulins"/>
    <property type="match status" value="1"/>
</dbReference>
<dbReference type="InterPro" id="IPR013320">
    <property type="entry name" value="ConA-like_dom_sf"/>
</dbReference>
<keyword evidence="3" id="KW-1185">Reference proteome</keyword>
<gene>
    <name evidence="2" type="ORF">K1F36_14260</name>
</gene>
<evidence type="ECO:0000313" key="3">
    <source>
        <dbReference type="Proteomes" id="UP001196136"/>
    </source>
</evidence>